<dbReference type="PANTHER" id="PTHR14614:SF44">
    <property type="entry name" value="PROTEIN N-LYSINE METHYLTRANSFERASE METTL21D"/>
    <property type="match status" value="1"/>
</dbReference>
<evidence type="ECO:0000313" key="2">
    <source>
        <dbReference type="Proteomes" id="UP001209878"/>
    </source>
</evidence>
<dbReference type="AlphaFoldDB" id="A0AAD9KTD9"/>
<proteinExistence type="predicted"/>
<reference evidence="1" key="1">
    <citation type="journal article" date="2023" name="Mol. Biol. Evol.">
        <title>Third-Generation Sequencing Reveals the Adaptive Role of the Epigenome in Three Deep-Sea Polychaetes.</title>
        <authorList>
            <person name="Perez M."/>
            <person name="Aroh O."/>
            <person name="Sun Y."/>
            <person name="Lan Y."/>
            <person name="Juniper S.K."/>
            <person name="Young C.R."/>
            <person name="Angers B."/>
            <person name="Qian P.Y."/>
        </authorList>
    </citation>
    <scope>NUCLEOTIDE SEQUENCE</scope>
    <source>
        <strain evidence="1">R07B-5</strain>
    </source>
</reference>
<dbReference type="GO" id="GO:0005829">
    <property type="term" value="C:cytosol"/>
    <property type="evidence" value="ECO:0007669"/>
    <property type="project" value="TreeGrafter"/>
</dbReference>
<dbReference type="Proteomes" id="UP001209878">
    <property type="component" value="Unassembled WGS sequence"/>
</dbReference>
<dbReference type="Gene3D" id="3.40.50.150">
    <property type="entry name" value="Vaccinia Virus protein VP39"/>
    <property type="match status" value="1"/>
</dbReference>
<organism evidence="1 2">
    <name type="scientific">Ridgeia piscesae</name>
    <name type="common">Tubeworm</name>
    <dbReference type="NCBI Taxonomy" id="27915"/>
    <lineage>
        <taxon>Eukaryota</taxon>
        <taxon>Metazoa</taxon>
        <taxon>Spiralia</taxon>
        <taxon>Lophotrochozoa</taxon>
        <taxon>Annelida</taxon>
        <taxon>Polychaeta</taxon>
        <taxon>Sedentaria</taxon>
        <taxon>Canalipalpata</taxon>
        <taxon>Sabellida</taxon>
        <taxon>Siboglinidae</taxon>
        <taxon>Ridgeia</taxon>
    </lineage>
</organism>
<evidence type="ECO:0000313" key="1">
    <source>
        <dbReference type="EMBL" id="KAK2176972.1"/>
    </source>
</evidence>
<gene>
    <name evidence="1" type="ORF">NP493_627g00038</name>
</gene>
<dbReference type="EMBL" id="JAODUO010000626">
    <property type="protein sequence ID" value="KAK2176972.1"/>
    <property type="molecule type" value="Genomic_DNA"/>
</dbReference>
<keyword evidence="2" id="KW-1185">Reference proteome</keyword>
<protein>
    <submittedName>
        <fullName evidence="1">Uncharacterized protein</fullName>
    </submittedName>
</protein>
<dbReference type="InterPro" id="IPR019410">
    <property type="entry name" value="Methyltransf_16"/>
</dbReference>
<dbReference type="SUPFAM" id="SSF53335">
    <property type="entry name" value="S-adenosyl-L-methionine-dependent methyltransferases"/>
    <property type="match status" value="1"/>
</dbReference>
<dbReference type="PANTHER" id="PTHR14614">
    <property type="entry name" value="HEPATOCELLULAR CARCINOMA-ASSOCIATED ANTIGEN"/>
    <property type="match status" value="1"/>
</dbReference>
<dbReference type="InterPro" id="IPR029063">
    <property type="entry name" value="SAM-dependent_MTases_sf"/>
</dbReference>
<sequence length="219" mass="24408">MAAPIDKLFVREFERKDGSILTINQSEVGDVGCVVWDAAIVLSCYMETSDFYDVNANKNILAGKRVIELGAGTGLVGLQAACLGAKCTVTDLSEFIPLMQLNIDANRHMVKTGSITAQTLKWGSDIVSFLPAPDYILLADCIYYPQSLEPLVDTVVKLSSSRTITLCCYEERTTGNKPELEKNFFKLIHESFTVEEIPLSRQDVTYRSPDIHIMRFTLR</sequence>
<accession>A0AAD9KTD9</accession>
<name>A0AAD9KTD9_RIDPI</name>
<comment type="caution">
    <text evidence="1">The sequence shown here is derived from an EMBL/GenBank/DDBJ whole genome shotgun (WGS) entry which is preliminary data.</text>
</comment>
<dbReference type="GO" id="GO:0032991">
    <property type="term" value="C:protein-containing complex"/>
    <property type="evidence" value="ECO:0007669"/>
    <property type="project" value="TreeGrafter"/>
</dbReference>
<dbReference type="Pfam" id="PF10294">
    <property type="entry name" value="Methyltransf_16"/>
    <property type="match status" value="1"/>
</dbReference>